<reference evidence="2" key="1">
    <citation type="submission" date="2018-04" db="EMBL/GenBank/DDBJ databases">
        <title>WGS assembly of Panicum hallii.</title>
        <authorList>
            <person name="Lovell J."/>
            <person name="Jenkins J."/>
            <person name="Lowry D."/>
            <person name="Mamidi S."/>
            <person name="Sreedasyam A."/>
            <person name="Weng X."/>
            <person name="Barry K."/>
            <person name="Bonette J."/>
            <person name="Campitelli B."/>
            <person name="Daum C."/>
            <person name="Gordon S."/>
            <person name="Gould B."/>
            <person name="Lipzen A."/>
            <person name="Macqueen A."/>
            <person name="Palacio-Mejia J."/>
            <person name="Plott C."/>
            <person name="Shakirov E."/>
            <person name="Shu S."/>
            <person name="Yoshinaga Y."/>
            <person name="Zane M."/>
            <person name="Rokhsar D."/>
            <person name="Grimwood J."/>
            <person name="Schmutz J."/>
            <person name="Juenger T."/>
        </authorList>
    </citation>
    <scope>NUCLEOTIDE SEQUENCE [LARGE SCALE GENOMIC DNA]</scope>
    <source>
        <strain evidence="2">FIL2</strain>
    </source>
</reference>
<proteinExistence type="predicted"/>
<name>A0A2T8KT64_9POAL</name>
<feature type="compositionally biased region" description="Polar residues" evidence="1">
    <location>
        <begin position="1"/>
        <end position="26"/>
    </location>
</feature>
<feature type="compositionally biased region" description="Low complexity" evidence="1">
    <location>
        <begin position="48"/>
        <end position="67"/>
    </location>
</feature>
<gene>
    <name evidence="2" type="ORF">PAHAL_2G473300</name>
</gene>
<feature type="region of interest" description="Disordered" evidence="1">
    <location>
        <begin position="1"/>
        <end position="86"/>
    </location>
</feature>
<dbReference type="AlphaFoldDB" id="A0A2T8KT64"/>
<protein>
    <submittedName>
        <fullName evidence="2">Uncharacterized protein</fullName>
    </submittedName>
</protein>
<accession>A0A2T8KT64</accession>
<feature type="compositionally biased region" description="Basic and acidic residues" evidence="1">
    <location>
        <begin position="35"/>
        <end position="44"/>
    </location>
</feature>
<evidence type="ECO:0000313" key="2">
    <source>
        <dbReference type="EMBL" id="PVH65361.1"/>
    </source>
</evidence>
<evidence type="ECO:0000256" key="1">
    <source>
        <dbReference type="SAM" id="MobiDB-lite"/>
    </source>
</evidence>
<sequence>MKKNCNRTNLANWNRDPNSWIAQAQRSPPPVLSPRPEEARKGEGNGKPSAALPHLPQLAAPPSLASPNTPRPSPDSEEPSWSGSSPSVVCVFPSCSDPEKDFATSTAVALLLTPARFDSILRRILP</sequence>
<dbReference type="EMBL" id="CM008047">
    <property type="protein sequence ID" value="PVH65361.1"/>
    <property type="molecule type" value="Genomic_DNA"/>
</dbReference>
<dbReference type="Gramene" id="PVH65361">
    <property type="protein sequence ID" value="PVH65361"/>
    <property type="gene ID" value="PAHAL_2G473300"/>
</dbReference>
<organism evidence="2">
    <name type="scientific">Panicum hallii</name>
    <dbReference type="NCBI Taxonomy" id="206008"/>
    <lineage>
        <taxon>Eukaryota</taxon>
        <taxon>Viridiplantae</taxon>
        <taxon>Streptophyta</taxon>
        <taxon>Embryophyta</taxon>
        <taxon>Tracheophyta</taxon>
        <taxon>Spermatophyta</taxon>
        <taxon>Magnoliopsida</taxon>
        <taxon>Liliopsida</taxon>
        <taxon>Poales</taxon>
        <taxon>Poaceae</taxon>
        <taxon>PACMAD clade</taxon>
        <taxon>Panicoideae</taxon>
        <taxon>Panicodae</taxon>
        <taxon>Paniceae</taxon>
        <taxon>Panicinae</taxon>
        <taxon>Panicum</taxon>
        <taxon>Panicum sect. Panicum</taxon>
    </lineage>
</organism>
<dbReference type="Proteomes" id="UP000243499">
    <property type="component" value="Chromosome 2"/>
</dbReference>